<gene>
    <name evidence="1" type="ORF">GCM10009431_18970</name>
</gene>
<evidence type="ECO:0000313" key="1">
    <source>
        <dbReference type="EMBL" id="GAA0744639.1"/>
    </source>
</evidence>
<dbReference type="Proteomes" id="UP001500736">
    <property type="component" value="Unassembled WGS sequence"/>
</dbReference>
<accession>A0ABN1JQN3</accession>
<proteinExistence type="predicted"/>
<dbReference type="InterPro" id="IPR032675">
    <property type="entry name" value="LRR_dom_sf"/>
</dbReference>
<organism evidence="1 2">
    <name type="scientific">Gaetbulibacter jejuensis</name>
    <dbReference type="NCBI Taxonomy" id="584607"/>
    <lineage>
        <taxon>Bacteria</taxon>
        <taxon>Pseudomonadati</taxon>
        <taxon>Bacteroidota</taxon>
        <taxon>Flavobacteriia</taxon>
        <taxon>Flavobacteriales</taxon>
        <taxon>Flavobacteriaceae</taxon>
        <taxon>Gaetbulibacter</taxon>
    </lineage>
</organism>
<reference evidence="1 2" key="1">
    <citation type="journal article" date="2019" name="Int. J. Syst. Evol. Microbiol.">
        <title>The Global Catalogue of Microorganisms (GCM) 10K type strain sequencing project: providing services to taxonomists for standard genome sequencing and annotation.</title>
        <authorList>
            <consortium name="The Broad Institute Genomics Platform"/>
            <consortium name="The Broad Institute Genome Sequencing Center for Infectious Disease"/>
            <person name="Wu L."/>
            <person name="Ma J."/>
        </authorList>
    </citation>
    <scope>NUCLEOTIDE SEQUENCE [LARGE SCALE GENOMIC DNA]</scope>
    <source>
        <strain evidence="1 2">JCM 15976</strain>
    </source>
</reference>
<name>A0ABN1JQN3_9FLAO</name>
<dbReference type="Gene3D" id="3.80.10.10">
    <property type="entry name" value="Ribonuclease Inhibitor"/>
    <property type="match status" value="1"/>
</dbReference>
<dbReference type="SUPFAM" id="SSF52058">
    <property type="entry name" value="L domain-like"/>
    <property type="match status" value="1"/>
</dbReference>
<comment type="caution">
    <text evidence="1">The sequence shown here is derived from an EMBL/GenBank/DDBJ whole genome shotgun (WGS) entry which is preliminary data.</text>
</comment>
<dbReference type="EMBL" id="BAAAGF010000002">
    <property type="protein sequence ID" value="GAA0744639.1"/>
    <property type="molecule type" value="Genomic_DNA"/>
</dbReference>
<evidence type="ECO:0000313" key="2">
    <source>
        <dbReference type="Proteomes" id="UP001500736"/>
    </source>
</evidence>
<keyword evidence="2" id="KW-1185">Reference proteome</keyword>
<protein>
    <submittedName>
        <fullName evidence="1">Leucine-rich repeat domain-containing protein</fullName>
    </submittedName>
</protein>
<sequence length="273" mass="31818">MNDISINRFENKPEFTSDLADFDNSKTELHIRADVKNRKLLNELNIEKLWLIGAKEKDIEQIFSLHQPKYVSLYQFLAKDLSCLENLNKCETLITEWNTKATELWNIESNPNLKKLAIRDYSKISDLSALEKATKIKSLSLDGGINNKLKVDSLEPLSKLPQLEYLRLTNIKVGDESLEPIANLRNLKLLELSNQFPTKEYANLAVKLTETECSMFRPYHEVEIKDSNGKLVYDRMIIGKRKPFLLSSKDQSRIEKYEKEFEKLKNNYAQQWL</sequence>
<dbReference type="RefSeq" id="WP_343797765.1">
    <property type="nucleotide sequence ID" value="NZ_BAAAGF010000002.1"/>
</dbReference>